<feature type="transmembrane region" description="Helical" evidence="1">
    <location>
        <begin position="254"/>
        <end position="281"/>
    </location>
</feature>
<gene>
    <name evidence="2" type="ORF">HMPREF1541_05762</name>
</gene>
<dbReference type="GeneID" id="19973101"/>
<dbReference type="Pfam" id="PF17784">
    <property type="entry name" value="Sulfotransfer_4"/>
    <property type="match status" value="1"/>
</dbReference>
<sequence length="287" mass="32218">MATTTRPRLIDQLPTITRSEPMAVLVLSPARSGTTSVESALTHLGYNVYKGMKHAFLYASRGENTYPQWSEALDAKYALTHSNNTRYGTTTSFAVADFDKILGNYDAVVGWPLSCFPEEALAAYPDAKVILMDRPTSSWSASMRRTLVTRLTWPSWKVLLPLENGLIRDCIQCGQRCLNAWTDGNPWDKEALEKRYEEHNALVKRECEKQGRPLLVYEAKEGWAPLCKFLAKEVPDAPFPREAAGGQFEKQGKIFWAMALAKVIGKGVVVTALSAMAYFALKYLRRR</sequence>
<dbReference type="InterPro" id="IPR027417">
    <property type="entry name" value="P-loop_NTPase"/>
</dbReference>
<keyword evidence="1" id="KW-0812">Transmembrane</keyword>
<dbReference type="HOGENOM" id="CLU_061199_0_1_1"/>
<dbReference type="InterPro" id="IPR040632">
    <property type="entry name" value="Sulfotransfer_4"/>
</dbReference>
<dbReference type="eggNOG" id="ENOG502S41B">
    <property type="taxonomic scope" value="Eukaryota"/>
</dbReference>
<evidence type="ECO:0000313" key="2">
    <source>
        <dbReference type="EMBL" id="ETN39536.1"/>
    </source>
</evidence>
<dbReference type="AlphaFoldDB" id="W2RSQ0"/>
<name>W2RSQ0_CYPE1</name>
<evidence type="ECO:0000313" key="3">
    <source>
        <dbReference type="Proteomes" id="UP000030752"/>
    </source>
</evidence>
<accession>W2RSQ0</accession>
<dbReference type="PANTHER" id="PTHR36978">
    <property type="entry name" value="P-LOOP CONTAINING NUCLEOTIDE TRIPHOSPHATE HYDROLASE"/>
    <property type="match status" value="1"/>
</dbReference>
<evidence type="ECO:0000256" key="1">
    <source>
        <dbReference type="SAM" id="Phobius"/>
    </source>
</evidence>
<protein>
    <recommendedName>
        <fullName evidence="4">P-loop containing nucleoside triphosphate hydrolase protein</fullName>
    </recommendedName>
</protein>
<dbReference type="RefSeq" id="XP_008718321.1">
    <property type="nucleotide sequence ID" value="XM_008720099.1"/>
</dbReference>
<dbReference type="EMBL" id="KB822721">
    <property type="protein sequence ID" value="ETN39536.1"/>
    <property type="molecule type" value="Genomic_DNA"/>
</dbReference>
<dbReference type="STRING" id="1220924.W2RSQ0"/>
<dbReference type="Proteomes" id="UP000030752">
    <property type="component" value="Unassembled WGS sequence"/>
</dbReference>
<dbReference type="PANTHER" id="PTHR36978:SF4">
    <property type="entry name" value="P-LOOP CONTAINING NUCLEOSIDE TRIPHOSPHATE HYDROLASE PROTEIN"/>
    <property type="match status" value="1"/>
</dbReference>
<organism evidence="2 3">
    <name type="scientific">Cyphellophora europaea (strain CBS 101466)</name>
    <name type="common">Phialophora europaea</name>
    <dbReference type="NCBI Taxonomy" id="1220924"/>
    <lineage>
        <taxon>Eukaryota</taxon>
        <taxon>Fungi</taxon>
        <taxon>Dikarya</taxon>
        <taxon>Ascomycota</taxon>
        <taxon>Pezizomycotina</taxon>
        <taxon>Eurotiomycetes</taxon>
        <taxon>Chaetothyriomycetidae</taxon>
        <taxon>Chaetothyriales</taxon>
        <taxon>Cyphellophoraceae</taxon>
        <taxon>Cyphellophora</taxon>
    </lineage>
</organism>
<keyword evidence="1" id="KW-0472">Membrane</keyword>
<dbReference type="OrthoDB" id="408152at2759"/>
<dbReference type="VEuPathDB" id="FungiDB:HMPREF1541_05762"/>
<reference evidence="2 3" key="1">
    <citation type="submission" date="2013-03" db="EMBL/GenBank/DDBJ databases">
        <title>The Genome Sequence of Phialophora europaea CBS 101466.</title>
        <authorList>
            <consortium name="The Broad Institute Genomics Platform"/>
            <person name="Cuomo C."/>
            <person name="de Hoog S."/>
            <person name="Gorbushina A."/>
            <person name="Walker B."/>
            <person name="Young S.K."/>
            <person name="Zeng Q."/>
            <person name="Gargeya S."/>
            <person name="Fitzgerald M."/>
            <person name="Haas B."/>
            <person name="Abouelleil A."/>
            <person name="Allen A.W."/>
            <person name="Alvarado L."/>
            <person name="Arachchi H.M."/>
            <person name="Berlin A.M."/>
            <person name="Chapman S.B."/>
            <person name="Gainer-Dewar J."/>
            <person name="Goldberg J."/>
            <person name="Griggs A."/>
            <person name="Gujja S."/>
            <person name="Hansen M."/>
            <person name="Howarth C."/>
            <person name="Imamovic A."/>
            <person name="Ireland A."/>
            <person name="Larimer J."/>
            <person name="McCowan C."/>
            <person name="Murphy C."/>
            <person name="Pearson M."/>
            <person name="Poon T.W."/>
            <person name="Priest M."/>
            <person name="Roberts A."/>
            <person name="Saif S."/>
            <person name="Shea T."/>
            <person name="Sisk P."/>
            <person name="Sykes S."/>
            <person name="Wortman J."/>
            <person name="Nusbaum C."/>
            <person name="Birren B."/>
        </authorList>
    </citation>
    <scope>NUCLEOTIDE SEQUENCE [LARGE SCALE GENOMIC DNA]</scope>
    <source>
        <strain evidence="2 3">CBS 101466</strain>
    </source>
</reference>
<evidence type="ECO:0008006" key="4">
    <source>
        <dbReference type="Google" id="ProtNLM"/>
    </source>
</evidence>
<keyword evidence="1" id="KW-1133">Transmembrane helix</keyword>
<dbReference type="Gene3D" id="3.40.50.300">
    <property type="entry name" value="P-loop containing nucleotide triphosphate hydrolases"/>
    <property type="match status" value="1"/>
</dbReference>
<dbReference type="SUPFAM" id="SSF52540">
    <property type="entry name" value="P-loop containing nucleoside triphosphate hydrolases"/>
    <property type="match status" value="1"/>
</dbReference>
<proteinExistence type="predicted"/>
<dbReference type="InParanoid" id="W2RSQ0"/>
<keyword evidence="3" id="KW-1185">Reference proteome</keyword>